<evidence type="ECO:0000256" key="10">
    <source>
        <dbReference type="HAMAP-Rule" id="MF_00454"/>
    </source>
</evidence>
<dbReference type="GO" id="GO:0046872">
    <property type="term" value="F:metal ion binding"/>
    <property type="evidence" value="ECO:0007669"/>
    <property type="project" value="UniProtKB-KW"/>
</dbReference>
<feature type="transmembrane region" description="Helical" evidence="10">
    <location>
        <begin position="33"/>
        <end position="51"/>
    </location>
</feature>
<dbReference type="GO" id="GO:0062054">
    <property type="term" value="F:fluoride channel activity"/>
    <property type="evidence" value="ECO:0007669"/>
    <property type="project" value="UniProtKB-UniRule"/>
</dbReference>
<comment type="subcellular location">
    <subcellularLocation>
        <location evidence="1 10">Cell membrane</location>
        <topology evidence="1 10">Multi-pass membrane protein</topology>
    </subcellularLocation>
</comment>
<dbReference type="RefSeq" id="WP_048705791.1">
    <property type="nucleotide sequence ID" value="NZ_CP012034.1"/>
</dbReference>
<keyword evidence="10" id="KW-0406">Ion transport</keyword>
<keyword evidence="5 10" id="KW-0472">Membrane</keyword>
<dbReference type="OrthoDB" id="9815830at2"/>
<protein>
    <recommendedName>
        <fullName evidence="10">Fluoride-specific ion channel FluC</fullName>
    </recommendedName>
</protein>
<dbReference type="KEGG" id="lgn:ABM34_11190"/>
<feature type="binding site" evidence="10">
    <location>
        <position position="68"/>
    </location>
    <ligand>
        <name>Na(+)</name>
        <dbReference type="ChEBI" id="CHEBI:29101"/>
        <note>structural</note>
    </ligand>
</feature>
<dbReference type="AlphaFoldDB" id="A0A0H4QJE6"/>
<organism evidence="11 12">
    <name type="scientific">Companilactobacillus ginsenosidimutans</name>
    <dbReference type="NCBI Taxonomy" id="1007676"/>
    <lineage>
        <taxon>Bacteria</taxon>
        <taxon>Bacillati</taxon>
        <taxon>Bacillota</taxon>
        <taxon>Bacilli</taxon>
        <taxon>Lactobacillales</taxon>
        <taxon>Lactobacillaceae</taxon>
        <taxon>Companilactobacillus</taxon>
    </lineage>
</organism>
<evidence type="ECO:0000256" key="5">
    <source>
        <dbReference type="ARBA" id="ARBA00023136"/>
    </source>
</evidence>
<evidence type="ECO:0000313" key="11">
    <source>
        <dbReference type="EMBL" id="AKP68042.1"/>
    </source>
</evidence>
<comment type="activity regulation">
    <text evidence="10">Na(+) is not transported, but it plays an essential structural role and its presence is essential for fluoride channel function.</text>
</comment>
<keyword evidence="10" id="KW-0813">Transport</keyword>
<name>A0A0H4QJE6_9LACO</name>
<feature type="binding site" evidence="10">
    <location>
        <position position="71"/>
    </location>
    <ligand>
        <name>Na(+)</name>
        <dbReference type="ChEBI" id="CHEBI:29101"/>
        <note>structural</note>
    </ligand>
</feature>
<keyword evidence="4 10" id="KW-1133">Transmembrane helix</keyword>
<evidence type="ECO:0000256" key="1">
    <source>
        <dbReference type="ARBA" id="ARBA00004651"/>
    </source>
</evidence>
<keyword evidence="2 10" id="KW-1003">Cell membrane</keyword>
<dbReference type="PANTHER" id="PTHR28259">
    <property type="entry name" value="FLUORIDE EXPORT PROTEIN 1-RELATED"/>
    <property type="match status" value="1"/>
</dbReference>
<evidence type="ECO:0000256" key="2">
    <source>
        <dbReference type="ARBA" id="ARBA00022475"/>
    </source>
</evidence>
<keyword evidence="6 10" id="KW-0407">Ion channel</keyword>
<comment type="function">
    <text evidence="9 10">Fluoride-specific ion channel. Important for reducing fluoride concentration in the cell, thus reducing its toxicity.</text>
</comment>
<accession>A0A0H4QJE6</accession>
<evidence type="ECO:0000256" key="4">
    <source>
        <dbReference type="ARBA" id="ARBA00022989"/>
    </source>
</evidence>
<comment type="catalytic activity">
    <reaction evidence="8">
        <text>fluoride(in) = fluoride(out)</text>
        <dbReference type="Rhea" id="RHEA:76159"/>
        <dbReference type="ChEBI" id="CHEBI:17051"/>
    </reaction>
    <physiologicalReaction direction="left-to-right" evidence="8">
        <dbReference type="Rhea" id="RHEA:76160"/>
    </physiologicalReaction>
</comment>
<evidence type="ECO:0000256" key="9">
    <source>
        <dbReference type="ARBA" id="ARBA00049940"/>
    </source>
</evidence>
<dbReference type="Proteomes" id="UP000036106">
    <property type="component" value="Chromosome"/>
</dbReference>
<dbReference type="HAMAP" id="MF_00454">
    <property type="entry name" value="FluC"/>
    <property type="match status" value="1"/>
</dbReference>
<dbReference type="GO" id="GO:0005886">
    <property type="term" value="C:plasma membrane"/>
    <property type="evidence" value="ECO:0007669"/>
    <property type="project" value="UniProtKB-SubCell"/>
</dbReference>
<gene>
    <name evidence="10" type="primary">fluC</name>
    <name evidence="10" type="synonym">crcB</name>
    <name evidence="11" type="ORF">ABM34_11190</name>
</gene>
<dbReference type="PANTHER" id="PTHR28259:SF1">
    <property type="entry name" value="FLUORIDE EXPORT PROTEIN 1-RELATED"/>
    <property type="match status" value="1"/>
</dbReference>
<keyword evidence="12" id="KW-1185">Reference proteome</keyword>
<dbReference type="InterPro" id="IPR003691">
    <property type="entry name" value="FluC"/>
</dbReference>
<dbReference type="GO" id="GO:0140114">
    <property type="term" value="P:cellular detoxification of fluoride"/>
    <property type="evidence" value="ECO:0007669"/>
    <property type="project" value="UniProtKB-UniRule"/>
</dbReference>
<evidence type="ECO:0000256" key="7">
    <source>
        <dbReference type="ARBA" id="ARBA00035120"/>
    </source>
</evidence>
<dbReference type="STRING" id="1007676.ABM34_11190"/>
<dbReference type="PATRIC" id="fig|1007676.4.peg.2265"/>
<reference evidence="12" key="1">
    <citation type="submission" date="2015-07" db="EMBL/GenBank/DDBJ databases">
        <title>Lactobacillus ginsenosidimutans/EMML 3141/ whole genome sequencing.</title>
        <authorList>
            <person name="Kim M.K."/>
            <person name="Im W.-T."/>
            <person name="Srinivasan S."/>
            <person name="Lee J.-J."/>
        </authorList>
    </citation>
    <scope>NUCLEOTIDE SEQUENCE [LARGE SCALE GENOMIC DNA]</scope>
    <source>
        <strain evidence="12">EMML 3041</strain>
    </source>
</reference>
<comment type="similarity">
    <text evidence="7 10">Belongs to the fluoride channel Fluc/FEX (TC 1.A.43) family.</text>
</comment>
<sequence length="113" mass="12547">MNVLLVALGSTVGACFRNELTVASRKTKIDFPWMTLLINIAGSFILGLVTAKINNKAMLLFLGTGICGGFTTFGTFNFELSQLWFQKRYVSCFVYFIAAYVFGILGYIIGMQF</sequence>
<evidence type="ECO:0000313" key="12">
    <source>
        <dbReference type="Proteomes" id="UP000036106"/>
    </source>
</evidence>
<dbReference type="Pfam" id="PF02537">
    <property type="entry name" value="CRCB"/>
    <property type="match status" value="1"/>
</dbReference>
<evidence type="ECO:0000256" key="6">
    <source>
        <dbReference type="ARBA" id="ARBA00023303"/>
    </source>
</evidence>
<keyword evidence="3 10" id="KW-0812">Transmembrane</keyword>
<evidence type="ECO:0000256" key="3">
    <source>
        <dbReference type="ARBA" id="ARBA00022692"/>
    </source>
</evidence>
<feature type="transmembrane region" description="Helical" evidence="10">
    <location>
        <begin position="58"/>
        <end position="76"/>
    </location>
</feature>
<proteinExistence type="inferred from homology"/>
<feature type="transmembrane region" description="Helical" evidence="10">
    <location>
        <begin position="88"/>
        <end position="109"/>
    </location>
</feature>
<evidence type="ECO:0000256" key="8">
    <source>
        <dbReference type="ARBA" id="ARBA00035585"/>
    </source>
</evidence>
<keyword evidence="10" id="KW-0915">Sodium</keyword>
<keyword evidence="10" id="KW-0479">Metal-binding</keyword>
<dbReference type="EMBL" id="CP012034">
    <property type="protein sequence ID" value="AKP68042.1"/>
    <property type="molecule type" value="Genomic_DNA"/>
</dbReference>